<dbReference type="Proteomes" id="UP001369815">
    <property type="component" value="Unassembled WGS sequence"/>
</dbReference>
<evidence type="ECO:0000313" key="2">
    <source>
        <dbReference type="EMBL" id="KAK6953205.1"/>
    </source>
</evidence>
<organism evidence="2 3">
    <name type="scientific">Daldinia eschscholtzii</name>
    <dbReference type="NCBI Taxonomy" id="292717"/>
    <lineage>
        <taxon>Eukaryota</taxon>
        <taxon>Fungi</taxon>
        <taxon>Dikarya</taxon>
        <taxon>Ascomycota</taxon>
        <taxon>Pezizomycotina</taxon>
        <taxon>Sordariomycetes</taxon>
        <taxon>Xylariomycetidae</taxon>
        <taxon>Xylariales</taxon>
        <taxon>Hypoxylaceae</taxon>
        <taxon>Daldinia</taxon>
    </lineage>
</organism>
<keyword evidence="3" id="KW-1185">Reference proteome</keyword>
<comment type="caution">
    <text evidence="2">The sequence shown here is derived from an EMBL/GenBank/DDBJ whole genome shotgun (WGS) entry which is preliminary data.</text>
</comment>
<evidence type="ECO:0000256" key="1">
    <source>
        <dbReference type="SAM" id="MobiDB-lite"/>
    </source>
</evidence>
<protein>
    <submittedName>
        <fullName evidence="2">Uncharacterized protein</fullName>
    </submittedName>
</protein>
<name>A0AAX6MKN9_9PEZI</name>
<sequence>MKSSALSSPGWLSSTNTMTFDQAASRAGVTNIVLHFTEFDFTKALSFIKGRLSPEFVKDYWLVSIADASRSCHISRRKVSICWFSVKFLDVLWCLLFSRTAGPSPWYHLLDGLNMTKPNGTADSTIDVVTLSRNIFKNPQDAETIMHGELDEFFPMKIAMPENITPAPSTGNSKRPAADDLDRPRIQIKDSSSNENYGFGLS</sequence>
<gene>
    <name evidence="2" type="ORF">Daesc_005505</name>
</gene>
<evidence type="ECO:0000313" key="3">
    <source>
        <dbReference type="Proteomes" id="UP001369815"/>
    </source>
</evidence>
<proteinExistence type="predicted"/>
<accession>A0AAX6MKN9</accession>
<feature type="compositionally biased region" description="Basic and acidic residues" evidence="1">
    <location>
        <begin position="176"/>
        <end position="188"/>
    </location>
</feature>
<feature type="region of interest" description="Disordered" evidence="1">
    <location>
        <begin position="164"/>
        <end position="202"/>
    </location>
</feature>
<reference evidence="2 3" key="1">
    <citation type="journal article" date="2024" name="Front Chem Biol">
        <title>Unveiling the potential of Daldinia eschscholtzii MFLUCC 19-0629 through bioactivity and bioinformatics studies for enhanced sustainable agriculture production.</title>
        <authorList>
            <person name="Brooks S."/>
            <person name="Weaver J.A."/>
            <person name="Klomchit A."/>
            <person name="Alharthi S.A."/>
            <person name="Onlamun T."/>
            <person name="Nurani R."/>
            <person name="Vong T.K."/>
            <person name="Alberti F."/>
            <person name="Greco C."/>
        </authorList>
    </citation>
    <scope>NUCLEOTIDE SEQUENCE [LARGE SCALE GENOMIC DNA]</scope>
    <source>
        <strain evidence="2">MFLUCC 19-0629</strain>
    </source>
</reference>
<dbReference type="EMBL" id="JBANMG010000005">
    <property type="protein sequence ID" value="KAK6953205.1"/>
    <property type="molecule type" value="Genomic_DNA"/>
</dbReference>
<dbReference type="AlphaFoldDB" id="A0AAX6MKN9"/>